<sequence>MPQPSVLPAFEAALTREAADPREADDDLVAAVRAMDDAGESATALDLLAARPHMVLRLDGAVRRTALHRHAYAGRSGRTAAEQPVIDAAGPLGLALAAALPPGRPGGAA</sequence>
<accession>A0A9W4DRI7</accession>
<dbReference type="Proteomes" id="UP001152519">
    <property type="component" value="Unassembled WGS sequence"/>
</dbReference>
<dbReference type="EMBL" id="CAJSLV010000059">
    <property type="protein sequence ID" value="CAG6394918.1"/>
    <property type="molecule type" value="Genomic_DNA"/>
</dbReference>
<gene>
    <name evidence="1" type="ORF">SCOCK_30151</name>
</gene>
<protein>
    <submittedName>
        <fullName evidence="1">Uncharacterized protein</fullName>
    </submittedName>
</protein>
<evidence type="ECO:0000313" key="1">
    <source>
        <dbReference type="EMBL" id="CAG6394918.1"/>
    </source>
</evidence>
<dbReference type="AlphaFoldDB" id="A0A9W4DRI7"/>
<organism evidence="1 2">
    <name type="scientific">Actinacidiphila cocklensis</name>
    <dbReference type="NCBI Taxonomy" id="887465"/>
    <lineage>
        <taxon>Bacteria</taxon>
        <taxon>Bacillati</taxon>
        <taxon>Actinomycetota</taxon>
        <taxon>Actinomycetes</taxon>
        <taxon>Kitasatosporales</taxon>
        <taxon>Streptomycetaceae</taxon>
        <taxon>Actinacidiphila</taxon>
    </lineage>
</organism>
<keyword evidence="2" id="KW-1185">Reference proteome</keyword>
<reference evidence="1" key="1">
    <citation type="submission" date="2021-05" db="EMBL/GenBank/DDBJ databases">
        <authorList>
            <person name="Arsene-Ploetze F."/>
        </authorList>
    </citation>
    <scope>NUCLEOTIDE SEQUENCE</scope>
    <source>
        <strain evidence="1">DSM 42138</strain>
    </source>
</reference>
<comment type="caution">
    <text evidence="1">The sequence shown here is derived from an EMBL/GenBank/DDBJ whole genome shotgun (WGS) entry which is preliminary data.</text>
</comment>
<evidence type="ECO:0000313" key="2">
    <source>
        <dbReference type="Proteomes" id="UP001152519"/>
    </source>
</evidence>
<name>A0A9W4DRI7_9ACTN</name>
<proteinExistence type="predicted"/>